<gene>
    <name evidence="3" type="ORF">THITH_05045</name>
</gene>
<organism evidence="3 4">
    <name type="scientific">Thioalkalivibrio paradoxus ARh 1</name>
    <dbReference type="NCBI Taxonomy" id="713585"/>
    <lineage>
        <taxon>Bacteria</taxon>
        <taxon>Pseudomonadati</taxon>
        <taxon>Pseudomonadota</taxon>
        <taxon>Gammaproteobacteria</taxon>
        <taxon>Chromatiales</taxon>
        <taxon>Ectothiorhodospiraceae</taxon>
        <taxon>Thioalkalivibrio</taxon>
    </lineage>
</organism>
<feature type="domain" description="RNA ligase" evidence="1">
    <location>
        <begin position="71"/>
        <end position="225"/>
    </location>
</feature>
<feature type="domain" description="RNA ligase Pab1020 C-terminal" evidence="2">
    <location>
        <begin position="241"/>
        <end position="360"/>
    </location>
</feature>
<dbReference type="Gene3D" id="3.30.470.30">
    <property type="entry name" value="DNA ligase/mRNA capping enzyme"/>
    <property type="match status" value="1"/>
</dbReference>
<dbReference type="Pfam" id="PF18330">
    <property type="entry name" value="Lig_C"/>
    <property type="match status" value="1"/>
</dbReference>
<dbReference type="InterPro" id="IPR021122">
    <property type="entry name" value="RNA_ligase_dom_REL/Rnl2"/>
</dbReference>
<dbReference type="AlphaFoldDB" id="W0DL70"/>
<evidence type="ECO:0000313" key="3">
    <source>
        <dbReference type="EMBL" id="AHE97733.1"/>
    </source>
</evidence>
<dbReference type="CDD" id="cd07894">
    <property type="entry name" value="Adenylation_RNA_ligase"/>
    <property type="match status" value="1"/>
</dbReference>
<dbReference type="KEGG" id="tti:THITH_05045"/>
<dbReference type="RefSeq" id="WP_006748830.1">
    <property type="nucleotide sequence ID" value="NZ_CP007029.1"/>
</dbReference>
<dbReference type="STRING" id="713585.THITH_05045"/>
<name>W0DL70_9GAMM</name>
<dbReference type="HOGENOM" id="CLU_061502_0_0_6"/>
<keyword evidence="4" id="KW-1185">Reference proteome</keyword>
<dbReference type="InterPro" id="IPR041596">
    <property type="entry name" value="Lig_Pab1020_C"/>
</dbReference>
<dbReference type="SUPFAM" id="SSF56091">
    <property type="entry name" value="DNA ligase/mRNA capping enzyme, catalytic domain"/>
    <property type="match status" value="1"/>
</dbReference>
<dbReference type="PRINTS" id="PR01048">
    <property type="entry name" value="Y414FAMILY"/>
</dbReference>
<dbReference type="Gene3D" id="3.30.70.2160">
    <property type="match status" value="1"/>
</dbReference>
<dbReference type="GO" id="GO:0016874">
    <property type="term" value="F:ligase activity"/>
    <property type="evidence" value="ECO:0007669"/>
    <property type="project" value="UniProtKB-KW"/>
</dbReference>
<dbReference type="EMBL" id="CP007029">
    <property type="protein sequence ID" value="AHE97733.1"/>
    <property type="molecule type" value="Genomic_DNA"/>
</dbReference>
<sequence>MDTATLADAIDAGRAERLRFEELEYARLTETVAGYPRGSVVLPGGVVIPGYPSIGRVHSLSAGLREQFDGPFWAEEKIDGFNVRILRHEDLLLAFSRGGFVCPFSTDRLPDFIDPALFEAEPDLVLCAEIAGPENPYLEGSPPFVTEDIALYVFDLMRQGRGGFLGQQAKMQLIASHGLPPARVFGRFGPRDVDRLRDLILQLDAEGAEGLVLKGESGGTRAKYVTGCSNVTDIRVCSEQLLDLPPEYFINRLTRLAVFVTEHGRQGDRELERSLGHAFLSGLDRAVERSRARGRVDHRYRCRFRERRNALHFMDHMAATGGHRVRMAPGMPVQQDGYWILEFERVFDRMTGTLATALSGAVQYD</sequence>
<dbReference type="Gene3D" id="3.10.450.740">
    <property type="match status" value="1"/>
</dbReference>
<dbReference type="NCBIfam" id="TIGR01209">
    <property type="entry name" value="RNA ligase"/>
    <property type="match status" value="1"/>
</dbReference>
<dbReference type="OrthoDB" id="245177at2"/>
<evidence type="ECO:0000259" key="2">
    <source>
        <dbReference type="Pfam" id="PF18330"/>
    </source>
</evidence>
<keyword evidence="3" id="KW-0436">Ligase</keyword>
<dbReference type="Pfam" id="PF09414">
    <property type="entry name" value="RNA_ligase"/>
    <property type="match status" value="1"/>
</dbReference>
<dbReference type="InterPro" id="IPR001072">
    <property type="entry name" value="RNA_ligase_Pab1020"/>
</dbReference>
<evidence type="ECO:0000313" key="4">
    <source>
        <dbReference type="Proteomes" id="UP000005289"/>
    </source>
</evidence>
<dbReference type="Gene3D" id="3.30.1490.70">
    <property type="match status" value="1"/>
</dbReference>
<reference evidence="3 4" key="1">
    <citation type="submission" date="2013-12" db="EMBL/GenBank/DDBJ databases">
        <authorList>
            <consortium name="DOE Joint Genome Institute"/>
            <person name="Muyzer G."/>
            <person name="Huntemann M."/>
            <person name="Han J."/>
            <person name="Chen A."/>
            <person name="Kyrpides N."/>
            <person name="Mavromatis K."/>
            <person name="Markowitz V."/>
            <person name="Palaniappan K."/>
            <person name="Ivanova N."/>
            <person name="Schaumberg A."/>
            <person name="Pati A."/>
            <person name="Liolios K."/>
            <person name="Nordberg H.P."/>
            <person name="Cantor M.N."/>
            <person name="Hua S.X."/>
            <person name="Woyke T."/>
        </authorList>
    </citation>
    <scope>NUCLEOTIDE SEQUENCE [LARGE SCALE GENOMIC DNA]</scope>
    <source>
        <strain evidence="3 4">ARh 1</strain>
    </source>
</reference>
<accession>W0DL70</accession>
<protein>
    <submittedName>
        <fullName evidence="3">DNA ligase</fullName>
    </submittedName>
</protein>
<evidence type="ECO:0000259" key="1">
    <source>
        <dbReference type="Pfam" id="PF09414"/>
    </source>
</evidence>
<proteinExistence type="predicted"/>
<dbReference type="Proteomes" id="UP000005289">
    <property type="component" value="Chromosome"/>
</dbReference>